<gene>
    <name evidence="3" type="ORF">D9758_012699</name>
</gene>
<proteinExistence type="predicted"/>
<dbReference type="Proteomes" id="UP000559256">
    <property type="component" value="Unassembled WGS sequence"/>
</dbReference>
<evidence type="ECO:0000313" key="4">
    <source>
        <dbReference type="Proteomes" id="UP000559256"/>
    </source>
</evidence>
<dbReference type="PANTHER" id="PTHR38848:SF3">
    <property type="entry name" value="G-PROTEIN COUPLED RECEPTORS FAMILY 3 PROFILE DOMAIN-CONTAINING PROTEIN"/>
    <property type="match status" value="1"/>
</dbReference>
<feature type="region of interest" description="Disordered" evidence="1">
    <location>
        <begin position="260"/>
        <end position="279"/>
    </location>
</feature>
<accession>A0A8H5CXP2</accession>
<dbReference type="AlphaFoldDB" id="A0A8H5CXP2"/>
<evidence type="ECO:0000313" key="3">
    <source>
        <dbReference type="EMBL" id="KAF5349021.1"/>
    </source>
</evidence>
<keyword evidence="2" id="KW-0812">Transmembrane</keyword>
<feature type="transmembrane region" description="Helical" evidence="2">
    <location>
        <begin position="204"/>
        <end position="224"/>
    </location>
</feature>
<protein>
    <recommendedName>
        <fullName evidence="5">Transmembrane protein</fullName>
    </recommendedName>
</protein>
<sequence>MTIGLYFPSPGVQALICFVYLAGITMITYCLAHRIPTSNFRRVSWVRWLNVGVFVDSWMFTFTSGMLIFGIGLETSLSVCTTGVFLCIVFYASTKALLYVFLIEKVHVVWATHNQQRLKSPVYLLGLLTIVLYAIVGIVLIIGRVNSLQKDTGFCFIGVKFYASITLVTYDLYITLFLTSLFLWPLMKSKITNPRLRKVASRNLVSSTVALTMSTVNIAVLTAYHGHQRGYMCLSCCTTDIIFNSLALFWVTNDVHSTANSSHNQYDPENTGPNPKNSLVVKRRKISGTGRNTHDRKNVSIESVNPHDLMLNDMARVKFREDDKTAEMLRAAEEENGQGQSDSVTSITGQPLQIMVTTVQCQG</sequence>
<feature type="transmembrane region" description="Helical" evidence="2">
    <location>
        <begin position="162"/>
        <end position="184"/>
    </location>
</feature>
<feature type="transmembrane region" description="Helical" evidence="2">
    <location>
        <begin position="12"/>
        <end position="32"/>
    </location>
</feature>
<evidence type="ECO:0000256" key="2">
    <source>
        <dbReference type="SAM" id="Phobius"/>
    </source>
</evidence>
<keyword evidence="4" id="KW-1185">Reference proteome</keyword>
<keyword evidence="2" id="KW-0472">Membrane</keyword>
<feature type="transmembrane region" description="Helical" evidence="2">
    <location>
        <begin position="53"/>
        <end position="71"/>
    </location>
</feature>
<dbReference type="PANTHER" id="PTHR38848">
    <property type="entry name" value="G-PROTEIN COUPLED RECEPTORS FAMILY 3 PROFILE DOMAIN-CONTAINING PROTEIN"/>
    <property type="match status" value="1"/>
</dbReference>
<dbReference type="OrthoDB" id="3210850at2759"/>
<comment type="caution">
    <text evidence="3">The sequence shown here is derived from an EMBL/GenBank/DDBJ whole genome shotgun (WGS) entry which is preliminary data.</text>
</comment>
<reference evidence="3 4" key="1">
    <citation type="journal article" date="2020" name="ISME J.">
        <title>Uncovering the hidden diversity of litter-decomposition mechanisms in mushroom-forming fungi.</title>
        <authorList>
            <person name="Floudas D."/>
            <person name="Bentzer J."/>
            <person name="Ahren D."/>
            <person name="Johansson T."/>
            <person name="Persson P."/>
            <person name="Tunlid A."/>
        </authorList>
    </citation>
    <scope>NUCLEOTIDE SEQUENCE [LARGE SCALE GENOMIC DNA]</scope>
    <source>
        <strain evidence="3 4">CBS 291.85</strain>
    </source>
</reference>
<feature type="transmembrane region" description="Helical" evidence="2">
    <location>
        <begin position="122"/>
        <end position="142"/>
    </location>
</feature>
<evidence type="ECO:0008006" key="5">
    <source>
        <dbReference type="Google" id="ProtNLM"/>
    </source>
</evidence>
<name>A0A8H5CXP2_9AGAR</name>
<feature type="transmembrane region" description="Helical" evidence="2">
    <location>
        <begin position="83"/>
        <end position="102"/>
    </location>
</feature>
<feature type="compositionally biased region" description="Polar residues" evidence="1">
    <location>
        <begin position="260"/>
        <end position="277"/>
    </location>
</feature>
<keyword evidence="2" id="KW-1133">Transmembrane helix</keyword>
<dbReference type="EMBL" id="JAACJM010000083">
    <property type="protein sequence ID" value="KAF5349021.1"/>
    <property type="molecule type" value="Genomic_DNA"/>
</dbReference>
<evidence type="ECO:0000256" key="1">
    <source>
        <dbReference type="SAM" id="MobiDB-lite"/>
    </source>
</evidence>
<organism evidence="3 4">
    <name type="scientific">Tetrapyrgos nigripes</name>
    <dbReference type="NCBI Taxonomy" id="182062"/>
    <lineage>
        <taxon>Eukaryota</taxon>
        <taxon>Fungi</taxon>
        <taxon>Dikarya</taxon>
        <taxon>Basidiomycota</taxon>
        <taxon>Agaricomycotina</taxon>
        <taxon>Agaricomycetes</taxon>
        <taxon>Agaricomycetidae</taxon>
        <taxon>Agaricales</taxon>
        <taxon>Marasmiineae</taxon>
        <taxon>Marasmiaceae</taxon>
        <taxon>Tetrapyrgos</taxon>
    </lineage>
</organism>